<organism evidence="1 2">
    <name type="scientific">Coprobacter fastidiosus</name>
    <dbReference type="NCBI Taxonomy" id="1099853"/>
    <lineage>
        <taxon>Bacteria</taxon>
        <taxon>Pseudomonadati</taxon>
        <taxon>Bacteroidota</taxon>
        <taxon>Bacteroidia</taxon>
        <taxon>Bacteroidales</taxon>
        <taxon>Barnesiellaceae</taxon>
        <taxon>Coprobacter</taxon>
    </lineage>
</organism>
<dbReference type="EMBL" id="DNWC01000163">
    <property type="protein sequence ID" value="HBJ09854.1"/>
    <property type="molecule type" value="Genomic_DNA"/>
</dbReference>
<evidence type="ECO:0000313" key="1">
    <source>
        <dbReference type="EMBL" id="HBJ09854.1"/>
    </source>
</evidence>
<dbReference type="AlphaFoldDB" id="A0A354M5R5"/>
<gene>
    <name evidence="1" type="ORF">DDY73_12735</name>
</gene>
<evidence type="ECO:0000313" key="2">
    <source>
        <dbReference type="Proteomes" id="UP000262954"/>
    </source>
</evidence>
<reference evidence="1 2" key="1">
    <citation type="journal article" date="2018" name="Nat. Biotechnol.">
        <title>A standardized bacterial taxonomy based on genome phylogeny substantially revises the tree of life.</title>
        <authorList>
            <person name="Parks D.H."/>
            <person name="Chuvochina M."/>
            <person name="Waite D.W."/>
            <person name="Rinke C."/>
            <person name="Skarshewski A."/>
            <person name="Chaumeil P.A."/>
            <person name="Hugenholtz P."/>
        </authorList>
    </citation>
    <scope>NUCLEOTIDE SEQUENCE [LARGE SCALE GENOMIC DNA]</scope>
    <source>
        <strain evidence="1">UBA11482</strain>
    </source>
</reference>
<accession>A0A354M5R5</accession>
<dbReference type="Proteomes" id="UP000262954">
    <property type="component" value="Unassembled WGS sequence"/>
</dbReference>
<proteinExistence type="predicted"/>
<name>A0A354M5R5_9BACT</name>
<sequence length="70" mass="8277">MGGALKAYLNFIRVEFERHKKKNQFPFLERNCIGTANNVIVRKKVKNNLVIFFIGKSEQAFYTCKYIFKI</sequence>
<protein>
    <submittedName>
        <fullName evidence="1">Uncharacterized protein</fullName>
    </submittedName>
</protein>
<comment type="caution">
    <text evidence="1">The sequence shown here is derived from an EMBL/GenBank/DDBJ whole genome shotgun (WGS) entry which is preliminary data.</text>
</comment>